<evidence type="ECO:0000256" key="1">
    <source>
        <dbReference type="SAM" id="Phobius"/>
    </source>
</evidence>
<protein>
    <submittedName>
        <fullName evidence="4">Metalloendopeptidase</fullName>
    </submittedName>
</protein>
<evidence type="ECO:0000313" key="5">
    <source>
        <dbReference type="Proteomes" id="UP000306631"/>
    </source>
</evidence>
<evidence type="ECO:0000313" key="4">
    <source>
        <dbReference type="EMBL" id="TGY34913.1"/>
    </source>
</evidence>
<evidence type="ECO:0000259" key="2">
    <source>
        <dbReference type="Pfam" id="PF01551"/>
    </source>
</evidence>
<dbReference type="Pfam" id="PF05569">
    <property type="entry name" value="Peptidase_M56"/>
    <property type="match status" value="1"/>
</dbReference>
<dbReference type="OrthoDB" id="9805070at2"/>
<dbReference type="AlphaFoldDB" id="A0A4S2D2Z9"/>
<keyword evidence="1" id="KW-1133">Transmembrane helix</keyword>
<dbReference type="InterPro" id="IPR016047">
    <property type="entry name" value="M23ase_b-sheet_dom"/>
</dbReference>
<feature type="transmembrane region" description="Helical" evidence="1">
    <location>
        <begin position="43"/>
        <end position="65"/>
    </location>
</feature>
<dbReference type="PANTHER" id="PTHR21666:SF270">
    <property type="entry name" value="MUREIN HYDROLASE ACTIVATOR ENVC"/>
    <property type="match status" value="1"/>
</dbReference>
<sequence length="493" mass="51826">MSLSALSPWVLHLSGSLLGAGLAWALGIALHRLLRLSTATPRYWLGIWLLAVVPPLLAVTLATAAPMQLAALPAPLSLPIALDEGAAGGTTIPAPMAGLGWPSLIHVALAAYLGVATVLLLRLLGGMRSAARIVRLATPVADSAWPGRLSGDTARQLADKGIALRVTGQAMTPFAVRWPHPTVVMPADALLRFNDRQLRLVLRHEAAHLSRRDPQRAAVMAVTGALLWFNPFVRLIAARVQMAVELHCDAEALQGDDDARRDFASAYLQALRMAGHGGAPTALNALTHREVAGHRLRILHMLQGDGARRLPRAACALLGAGALAAGAMLTLAQAVAATTPAQIVAVAGIRTTTATGGALRIPPPLRFAAPLAQARITGQFGDTGGIRQRAHRGTDFSARVGTPVLAPADGTVLIATDAYPEGPQYGTVVVLDHGNGWQTLFAHLDATDVQAGQRVRGGQQIARSGSSGRVTGPHLHMEMLRHGERVDPQHHLN</sequence>
<feature type="transmembrane region" description="Helical" evidence="1">
    <location>
        <begin position="104"/>
        <end position="125"/>
    </location>
</feature>
<feature type="domain" description="Peptidase M56" evidence="3">
    <location>
        <begin position="30"/>
        <end position="286"/>
    </location>
</feature>
<dbReference type="CDD" id="cd07341">
    <property type="entry name" value="M56_BlaR1_MecR1_like"/>
    <property type="match status" value="1"/>
</dbReference>
<proteinExistence type="predicted"/>
<keyword evidence="1" id="KW-0812">Transmembrane</keyword>
<dbReference type="Pfam" id="PF01551">
    <property type="entry name" value="Peptidase_M23"/>
    <property type="match status" value="1"/>
</dbReference>
<gene>
    <name evidence="4" type="ORF">E5352_07885</name>
</gene>
<dbReference type="EMBL" id="SRYW01000005">
    <property type="protein sequence ID" value="TGY34913.1"/>
    <property type="molecule type" value="Genomic_DNA"/>
</dbReference>
<dbReference type="Gene3D" id="2.70.70.10">
    <property type="entry name" value="Glucose Permease (Domain IIA)"/>
    <property type="match status" value="1"/>
</dbReference>
<feature type="domain" description="M23ase beta-sheet core" evidence="2">
    <location>
        <begin position="390"/>
        <end position="488"/>
    </location>
</feature>
<name>A0A4S2D2Z9_STEMA</name>
<dbReference type="InterPro" id="IPR008756">
    <property type="entry name" value="Peptidase_M56"/>
</dbReference>
<dbReference type="PANTHER" id="PTHR21666">
    <property type="entry name" value="PEPTIDASE-RELATED"/>
    <property type="match status" value="1"/>
</dbReference>
<dbReference type="GO" id="GO:0004222">
    <property type="term" value="F:metalloendopeptidase activity"/>
    <property type="evidence" value="ECO:0007669"/>
    <property type="project" value="TreeGrafter"/>
</dbReference>
<dbReference type="Proteomes" id="UP000306631">
    <property type="component" value="Unassembled WGS sequence"/>
</dbReference>
<feature type="transmembrane region" description="Helical" evidence="1">
    <location>
        <begin position="6"/>
        <end position="31"/>
    </location>
</feature>
<dbReference type="RefSeq" id="WP_136004364.1">
    <property type="nucleotide sequence ID" value="NZ_SRYW01000005.1"/>
</dbReference>
<accession>A0A4S2D2Z9</accession>
<keyword evidence="1" id="KW-0472">Membrane</keyword>
<dbReference type="InterPro" id="IPR050570">
    <property type="entry name" value="Cell_wall_metabolism_enzyme"/>
</dbReference>
<evidence type="ECO:0000259" key="3">
    <source>
        <dbReference type="Pfam" id="PF05569"/>
    </source>
</evidence>
<dbReference type="SUPFAM" id="SSF51261">
    <property type="entry name" value="Duplicated hybrid motif"/>
    <property type="match status" value="1"/>
</dbReference>
<reference evidence="4 5" key="1">
    <citation type="submission" date="2019-04" db="EMBL/GenBank/DDBJ databases">
        <title>Microbes associate with the intestines of laboratory mice.</title>
        <authorList>
            <person name="Navarre W."/>
            <person name="Wong E."/>
            <person name="Huang K."/>
            <person name="Tropini C."/>
            <person name="Ng K."/>
            <person name="Yu B."/>
        </authorList>
    </citation>
    <scope>NUCLEOTIDE SEQUENCE [LARGE SCALE GENOMIC DNA]</scope>
    <source>
        <strain evidence="4 5">NM62_B4-13</strain>
    </source>
</reference>
<comment type="caution">
    <text evidence="4">The sequence shown here is derived from an EMBL/GenBank/DDBJ whole genome shotgun (WGS) entry which is preliminary data.</text>
</comment>
<dbReference type="InterPro" id="IPR011055">
    <property type="entry name" value="Dup_hybrid_motif"/>
</dbReference>
<dbReference type="CDD" id="cd12797">
    <property type="entry name" value="M23_peptidase"/>
    <property type="match status" value="1"/>
</dbReference>
<organism evidence="4 5">
    <name type="scientific">Stenotrophomonas maltophilia</name>
    <name type="common">Pseudomonas maltophilia</name>
    <name type="synonym">Xanthomonas maltophilia</name>
    <dbReference type="NCBI Taxonomy" id="40324"/>
    <lineage>
        <taxon>Bacteria</taxon>
        <taxon>Pseudomonadati</taxon>
        <taxon>Pseudomonadota</taxon>
        <taxon>Gammaproteobacteria</taxon>
        <taxon>Lysobacterales</taxon>
        <taxon>Lysobacteraceae</taxon>
        <taxon>Stenotrophomonas</taxon>
        <taxon>Stenotrophomonas maltophilia group</taxon>
    </lineage>
</organism>